<gene>
    <name evidence="2" type="ORF">PLANPX_1993</name>
</gene>
<evidence type="ECO:0000256" key="1">
    <source>
        <dbReference type="SAM" id="MobiDB-lite"/>
    </source>
</evidence>
<dbReference type="KEGG" id="lpav:PLANPX_1993"/>
<dbReference type="EMBL" id="AP021861">
    <property type="protein sequence ID" value="BBO32381.1"/>
    <property type="molecule type" value="Genomic_DNA"/>
</dbReference>
<evidence type="ECO:0000313" key="3">
    <source>
        <dbReference type="Proteomes" id="UP000326837"/>
    </source>
</evidence>
<protein>
    <submittedName>
        <fullName evidence="2">Uncharacterized protein</fullName>
    </submittedName>
</protein>
<organism evidence="2 3">
    <name type="scientific">Lacipirellula parvula</name>
    <dbReference type="NCBI Taxonomy" id="2650471"/>
    <lineage>
        <taxon>Bacteria</taxon>
        <taxon>Pseudomonadati</taxon>
        <taxon>Planctomycetota</taxon>
        <taxon>Planctomycetia</taxon>
        <taxon>Pirellulales</taxon>
        <taxon>Lacipirellulaceae</taxon>
        <taxon>Lacipirellula</taxon>
    </lineage>
</organism>
<feature type="region of interest" description="Disordered" evidence="1">
    <location>
        <begin position="143"/>
        <end position="182"/>
    </location>
</feature>
<keyword evidence="3" id="KW-1185">Reference proteome</keyword>
<dbReference type="AlphaFoldDB" id="A0A5K7XBZ5"/>
<dbReference type="RefSeq" id="WP_152098357.1">
    <property type="nucleotide sequence ID" value="NZ_AP021861.1"/>
</dbReference>
<feature type="compositionally biased region" description="Basic and acidic residues" evidence="1">
    <location>
        <begin position="144"/>
        <end position="182"/>
    </location>
</feature>
<dbReference type="Proteomes" id="UP000326837">
    <property type="component" value="Chromosome"/>
</dbReference>
<name>A0A5K7XBZ5_9BACT</name>
<sequence length="182" mass="20945">MSDGLAPFERFAAAQLGEDGSPLSYVYVRESDTTIFENGAKYWTPPPMFGSAFPTQTRQPPFSPDDAVRFQLEYVSAKIVDEQRNFDNFKRDCTEQAANHFKGPMHCPPPPADADEQLKRGAERIAKLQAKEEQLKQQLVDEFPDSRESRHERLRLDEEEAAMKRKSEMQAYRDKISTIRRT</sequence>
<proteinExistence type="predicted"/>
<evidence type="ECO:0000313" key="2">
    <source>
        <dbReference type="EMBL" id="BBO32381.1"/>
    </source>
</evidence>
<accession>A0A5K7XBZ5</accession>
<reference evidence="3" key="1">
    <citation type="submission" date="2019-10" db="EMBL/GenBank/DDBJ databases">
        <title>Lacipirellula parvula gen. nov., sp. nov., representing a lineage of planctomycetes widespread in freshwater anoxic habitats, and description of the family Lacipirellulaceae.</title>
        <authorList>
            <person name="Dedysh S.N."/>
            <person name="Kulichevskaya I.S."/>
            <person name="Beletsky A.V."/>
            <person name="Rakitin A.L."/>
            <person name="Mardanov A.V."/>
            <person name="Ivanova A.A."/>
            <person name="Saltykova V.X."/>
            <person name="Rijpstra W.I.C."/>
            <person name="Sinninghe Damste J.S."/>
            <person name="Ravin N.V."/>
        </authorList>
    </citation>
    <scope>NUCLEOTIDE SEQUENCE [LARGE SCALE GENOMIC DNA]</scope>
    <source>
        <strain evidence="3">PX69</strain>
    </source>
</reference>